<dbReference type="GO" id="GO:0006430">
    <property type="term" value="P:lysyl-tRNA aminoacylation"/>
    <property type="evidence" value="ECO:0007669"/>
    <property type="project" value="InterPro"/>
</dbReference>
<comment type="similarity">
    <text evidence="2">Belongs to the class-II aminoacyl-tRNA synthetase family.</text>
</comment>
<evidence type="ECO:0000256" key="4">
    <source>
        <dbReference type="ARBA" id="ARBA00015745"/>
    </source>
</evidence>
<dbReference type="InterPro" id="IPR018149">
    <property type="entry name" value="Lys-tRNA-synth_II_C"/>
</dbReference>
<sequence>MLLKKVLKILIPASCAGFAVWFGAKTIKQYCCRTKGRATERNCKEEPPKEIKEKSKIDDESPSEYFRKRSAAILAAQSAGTQPYPHKFSVTCSIDDFVHKYNQLDVGQFSEEKVSVAGRIHAVRESSSKLIFYDLHGDLTKIQVMVDARSYQSIYRKDVERIKRGDIIECVGYACKTKKGELSIRPEKMEILSPCLQMLPHHCGLKNKETRYRQRDLDLVVNNEVIRKLLLRSQIIFYVREFLSKKKFIEVETPTMTAIAGGATAKPFVTHYNEYNSKMFMRISPELYLKRLVVGGINRVYELGKVYRNESSDSTHSPEFTICEFYKAYADYEDMMTITEDMLSGMVKSIYGTYRINYGLKGPDGPNEVIDFTPPFIKIRMFPELEKRLKVKLPHPSTLDTPEAVAVLDRISTKHGVNCLPPRTAARLLDKLVDHFLVGEIISPTFITDYPLVMSPLAKCHRTLEGLTERFELFVCKKEICNGYTELNDPFEQRKRFDQQAKDRAAGDDEAMIADENFLTALTYGLPPTGGCGMGIDRIAMFLTNSNNIKDVLFFPTMRPKDNKPKTHAQENG</sequence>
<dbReference type="PANTHER" id="PTHR42918">
    <property type="entry name" value="LYSYL-TRNA SYNTHETASE"/>
    <property type="match status" value="1"/>
</dbReference>
<evidence type="ECO:0000256" key="9">
    <source>
        <dbReference type="ARBA" id="ARBA00022917"/>
    </source>
</evidence>
<evidence type="ECO:0000313" key="17">
    <source>
        <dbReference type="Proteomes" id="UP001187531"/>
    </source>
</evidence>
<evidence type="ECO:0000256" key="13">
    <source>
        <dbReference type="RuleBase" id="RU003748"/>
    </source>
</evidence>
<gene>
    <name evidence="16" type="ORF">QYM36_012316</name>
</gene>
<feature type="signal peptide" evidence="14">
    <location>
        <begin position="1"/>
        <end position="17"/>
    </location>
</feature>
<dbReference type="SUPFAM" id="SSF55681">
    <property type="entry name" value="Class II aaRS and biotin synthetases"/>
    <property type="match status" value="1"/>
</dbReference>
<accession>A0AA88HUL4</accession>
<dbReference type="InterPro" id="IPR004364">
    <property type="entry name" value="Aa-tRNA-synt_II"/>
</dbReference>
<evidence type="ECO:0000259" key="15">
    <source>
        <dbReference type="PROSITE" id="PS50862"/>
    </source>
</evidence>
<dbReference type="PRINTS" id="PR00982">
    <property type="entry name" value="TRNASYNTHLYS"/>
</dbReference>
<evidence type="ECO:0000256" key="2">
    <source>
        <dbReference type="ARBA" id="ARBA00008226"/>
    </source>
</evidence>
<dbReference type="NCBIfam" id="TIGR00499">
    <property type="entry name" value="lysS_bact"/>
    <property type="match status" value="1"/>
</dbReference>
<dbReference type="FunFam" id="2.40.50.140:FF:000050">
    <property type="entry name" value="Lysine--tRNA ligase"/>
    <property type="match status" value="1"/>
</dbReference>
<comment type="subcellular location">
    <subcellularLocation>
        <location evidence="1">Cytoplasm</location>
    </subcellularLocation>
</comment>
<dbReference type="GO" id="GO:0017101">
    <property type="term" value="C:aminoacyl-tRNA synthetase multienzyme complex"/>
    <property type="evidence" value="ECO:0007669"/>
    <property type="project" value="TreeGrafter"/>
</dbReference>
<evidence type="ECO:0000256" key="5">
    <source>
        <dbReference type="ARBA" id="ARBA00022490"/>
    </source>
</evidence>
<dbReference type="CDD" id="cd04322">
    <property type="entry name" value="LysRS_N"/>
    <property type="match status" value="1"/>
</dbReference>
<keyword evidence="10" id="KW-0030">Aminoacyl-tRNA synthetase</keyword>
<evidence type="ECO:0000256" key="8">
    <source>
        <dbReference type="ARBA" id="ARBA00022840"/>
    </source>
</evidence>
<dbReference type="PROSITE" id="PS50862">
    <property type="entry name" value="AA_TRNA_LIGASE_II"/>
    <property type="match status" value="1"/>
</dbReference>
<dbReference type="GO" id="GO:0000049">
    <property type="term" value="F:tRNA binding"/>
    <property type="evidence" value="ECO:0007669"/>
    <property type="project" value="TreeGrafter"/>
</dbReference>
<reference evidence="16" key="1">
    <citation type="submission" date="2023-07" db="EMBL/GenBank/DDBJ databases">
        <title>Chromosome-level genome assembly of Artemia franciscana.</title>
        <authorList>
            <person name="Jo E."/>
        </authorList>
    </citation>
    <scope>NUCLEOTIDE SEQUENCE</scope>
    <source>
        <tissue evidence="16">Whole body</tissue>
    </source>
</reference>
<organism evidence="16 17">
    <name type="scientific">Artemia franciscana</name>
    <name type="common">Brine shrimp</name>
    <name type="synonym">Artemia sanfranciscana</name>
    <dbReference type="NCBI Taxonomy" id="6661"/>
    <lineage>
        <taxon>Eukaryota</taxon>
        <taxon>Metazoa</taxon>
        <taxon>Ecdysozoa</taxon>
        <taxon>Arthropoda</taxon>
        <taxon>Crustacea</taxon>
        <taxon>Branchiopoda</taxon>
        <taxon>Anostraca</taxon>
        <taxon>Artemiidae</taxon>
        <taxon>Artemia</taxon>
    </lineage>
</organism>
<proteinExistence type="inferred from homology"/>
<keyword evidence="9" id="KW-0648">Protein biosynthesis</keyword>
<keyword evidence="6" id="KW-0436">Ligase</keyword>
<dbReference type="InterPro" id="IPR044136">
    <property type="entry name" value="Lys-tRNA-ligase_II_N"/>
</dbReference>
<evidence type="ECO:0000256" key="14">
    <source>
        <dbReference type="SAM" id="SignalP"/>
    </source>
</evidence>
<dbReference type="InterPro" id="IPR002313">
    <property type="entry name" value="Lys-tRNA-ligase_II"/>
</dbReference>
<dbReference type="Gene3D" id="3.30.930.10">
    <property type="entry name" value="Bira Bifunctional Protein, Domain 2"/>
    <property type="match status" value="1"/>
</dbReference>
<dbReference type="Pfam" id="PF00152">
    <property type="entry name" value="tRNA-synt_2"/>
    <property type="match status" value="1"/>
</dbReference>
<evidence type="ECO:0000256" key="6">
    <source>
        <dbReference type="ARBA" id="ARBA00022598"/>
    </source>
</evidence>
<dbReference type="EC" id="6.1.1.6" evidence="3 13"/>
<dbReference type="Gene3D" id="2.40.50.140">
    <property type="entry name" value="Nucleic acid-binding proteins"/>
    <property type="match status" value="1"/>
</dbReference>
<dbReference type="Pfam" id="PF01336">
    <property type="entry name" value="tRNA_anti-codon"/>
    <property type="match status" value="1"/>
</dbReference>
<dbReference type="CDD" id="cd00775">
    <property type="entry name" value="LysRS_core"/>
    <property type="match status" value="1"/>
</dbReference>
<dbReference type="GO" id="GO:0005739">
    <property type="term" value="C:mitochondrion"/>
    <property type="evidence" value="ECO:0007669"/>
    <property type="project" value="TreeGrafter"/>
</dbReference>
<name>A0AA88HUL4_ARTSF</name>
<dbReference type="GO" id="GO:0005829">
    <property type="term" value="C:cytosol"/>
    <property type="evidence" value="ECO:0007669"/>
    <property type="project" value="TreeGrafter"/>
</dbReference>
<evidence type="ECO:0000256" key="7">
    <source>
        <dbReference type="ARBA" id="ARBA00022741"/>
    </source>
</evidence>
<dbReference type="FunFam" id="3.30.930.10:FF:000238">
    <property type="entry name" value="Lysine--tRNA ligase"/>
    <property type="match status" value="1"/>
</dbReference>
<keyword evidence="14" id="KW-0732">Signal</keyword>
<dbReference type="Proteomes" id="UP001187531">
    <property type="component" value="Unassembled WGS sequence"/>
</dbReference>
<dbReference type="SUPFAM" id="SSF50249">
    <property type="entry name" value="Nucleic acid-binding proteins"/>
    <property type="match status" value="1"/>
</dbReference>
<evidence type="ECO:0000256" key="11">
    <source>
        <dbReference type="ARBA" id="ARBA00030563"/>
    </source>
</evidence>
<comment type="caution">
    <text evidence="16">The sequence shown here is derived from an EMBL/GenBank/DDBJ whole genome shotgun (WGS) entry which is preliminary data.</text>
</comment>
<dbReference type="GO" id="GO:0004824">
    <property type="term" value="F:lysine-tRNA ligase activity"/>
    <property type="evidence" value="ECO:0007669"/>
    <property type="project" value="UniProtKB-EC"/>
</dbReference>
<dbReference type="EMBL" id="JAVRJZ010000016">
    <property type="protein sequence ID" value="KAK2711097.1"/>
    <property type="molecule type" value="Genomic_DNA"/>
</dbReference>
<evidence type="ECO:0000256" key="10">
    <source>
        <dbReference type="ARBA" id="ARBA00023146"/>
    </source>
</evidence>
<dbReference type="NCBIfam" id="NF001756">
    <property type="entry name" value="PRK00484.1"/>
    <property type="match status" value="1"/>
</dbReference>
<dbReference type="HAMAP" id="MF_00252">
    <property type="entry name" value="Lys_tRNA_synth_class2"/>
    <property type="match status" value="1"/>
</dbReference>
<keyword evidence="5" id="KW-0963">Cytoplasm</keyword>
<keyword evidence="8" id="KW-0067">ATP-binding</keyword>
<dbReference type="PIRSF" id="PIRSF039101">
    <property type="entry name" value="LysRS2"/>
    <property type="match status" value="1"/>
</dbReference>
<evidence type="ECO:0000256" key="1">
    <source>
        <dbReference type="ARBA" id="ARBA00004496"/>
    </source>
</evidence>
<comment type="catalytic activity">
    <reaction evidence="12 13">
        <text>tRNA(Lys) + L-lysine + ATP = L-lysyl-tRNA(Lys) + AMP + diphosphate</text>
        <dbReference type="Rhea" id="RHEA:20792"/>
        <dbReference type="Rhea" id="RHEA-COMP:9696"/>
        <dbReference type="Rhea" id="RHEA-COMP:9697"/>
        <dbReference type="ChEBI" id="CHEBI:30616"/>
        <dbReference type="ChEBI" id="CHEBI:32551"/>
        <dbReference type="ChEBI" id="CHEBI:33019"/>
        <dbReference type="ChEBI" id="CHEBI:78442"/>
        <dbReference type="ChEBI" id="CHEBI:78529"/>
        <dbReference type="ChEBI" id="CHEBI:456215"/>
        <dbReference type="EC" id="6.1.1.6"/>
    </reaction>
</comment>
<dbReference type="InterPro" id="IPR012340">
    <property type="entry name" value="NA-bd_OB-fold"/>
</dbReference>
<dbReference type="InterPro" id="IPR034762">
    <property type="entry name" value="Lys-tRNA-ligase_II_bac/euk"/>
</dbReference>
<keyword evidence="7" id="KW-0547">Nucleotide-binding</keyword>
<feature type="chain" id="PRO_5041635280" description="Lysine--tRNA ligase" evidence="14">
    <location>
        <begin position="18"/>
        <end position="573"/>
    </location>
</feature>
<dbReference type="PANTHER" id="PTHR42918:SF9">
    <property type="entry name" value="LYSINE--TRNA LIGASE"/>
    <property type="match status" value="1"/>
</dbReference>
<dbReference type="AlphaFoldDB" id="A0AA88HUL4"/>
<dbReference type="InterPro" id="IPR004365">
    <property type="entry name" value="NA-bd_OB_tRNA"/>
</dbReference>
<keyword evidence="17" id="KW-1185">Reference proteome</keyword>
<evidence type="ECO:0000313" key="16">
    <source>
        <dbReference type="EMBL" id="KAK2711097.1"/>
    </source>
</evidence>
<evidence type="ECO:0000256" key="3">
    <source>
        <dbReference type="ARBA" id="ARBA00013166"/>
    </source>
</evidence>
<feature type="domain" description="Aminoacyl-transfer RNA synthetases class-II family profile" evidence="15">
    <location>
        <begin position="231"/>
        <end position="560"/>
    </location>
</feature>
<dbReference type="InterPro" id="IPR006195">
    <property type="entry name" value="aa-tRNA-synth_II"/>
</dbReference>
<dbReference type="GO" id="GO:0005524">
    <property type="term" value="F:ATP binding"/>
    <property type="evidence" value="ECO:0007669"/>
    <property type="project" value="UniProtKB-KW"/>
</dbReference>
<evidence type="ECO:0000256" key="12">
    <source>
        <dbReference type="ARBA" id="ARBA00048573"/>
    </source>
</evidence>
<dbReference type="InterPro" id="IPR045864">
    <property type="entry name" value="aa-tRNA-synth_II/BPL/LPL"/>
</dbReference>
<protein>
    <recommendedName>
        <fullName evidence="4 13">Lysine--tRNA ligase</fullName>
        <ecNumber evidence="3 13">6.1.1.6</ecNumber>
    </recommendedName>
    <alternativeName>
        <fullName evidence="11 13">Lysyl-tRNA synthetase</fullName>
    </alternativeName>
</protein>